<comment type="caution">
    <text evidence="1">The sequence shown here is derived from an EMBL/GenBank/DDBJ whole genome shotgun (WGS) entry which is preliminary data.</text>
</comment>
<dbReference type="Proteomes" id="UP001472677">
    <property type="component" value="Unassembled WGS sequence"/>
</dbReference>
<name>A0ABR2F926_9ROSI</name>
<keyword evidence="2" id="KW-1185">Reference proteome</keyword>
<gene>
    <name evidence="1" type="ORF">V6N12_062496</name>
</gene>
<reference evidence="1 2" key="1">
    <citation type="journal article" date="2024" name="G3 (Bethesda)">
        <title>Genome assembly of Hibiscus sabdariffa L. provides insights into metabolisms of medicinal natural products.</title>
        <authorList>
            <person name="Kim T."/>
        </authorList>
    </citation>
    <scope>NUCLEOTIDE SEQUENCE [LARGE SCALE GENOMIC DNA]</scope>
    <source>
        <strain evidence="1">TK-2024</strain>
        <tissue evidence="1">Old leaves</tissue>
    </source>
</reference>
<proteinExistence type="predicted"/>
<evidence type="ECO:0000313" key="1">
    <source>
        <dbReference type="EMBL" id="KAK8574818.1"/>
    </source>
</evidence>
<organism evidence="1 2">
    <name type="scientific">Hibiscus sabdariffa</name>
    <name type="common">roselle</name>
    <dbReference type="NCBI Taxonomy" id="183260"/>
    <lineage>
        <taxon>Eukaryota</taxon>
        <taxon>Viridiplantae</taxon>
        <taxon>Streptophyta</taxon>
        <taxon>Embryophyta</taxon>
        <taxon>Tracheophyta</taxon>
        <taxon>Spermatophyta</taxon>
        <taxon>Magnoliopsida</taxon>
        <taxon>eudicotyledons</taxon>
        <taxon>Gunneridae</taxon>
        <taxon>Pentapetalae</taxon>
        <taxon>rosids</taxon>
        <taxon>malvids</taxon>
        <taxon>Malvales</taxon>
        <taxon>Malvaceae</taxon>
        <taxon>Malvoideae</taxon>
        <taxon>Hibiscus</taxon>
    </lineage>
</organism>
<accession>A0ABR2F926</accession>
<evidence type="ECO:0000313" key="2">
    <source>
        <dbReference type="Proteomes" id="UP001472677"/>
    </source>
</evidence>
<protein>
    <submittedName>
        <fullName evidence="1">Uncharacterized protein</fullName>
    </submittedName>
</protein>
<sequence>MELRHIVRESNRIAYCMAIFASIDDLICHRFFIPPELIVPHCEEDVGTWEWAGCECLILPMYTRFSLLQYGMDFVVALHAGILV</sequence>
<dbReference type="EMBL" id="JBBPBM010000007">
    <property type="protein sequence ID" value="KAK8574818.1"/>
    <property type="molecule type" value="Genomic_DNA"/>
</dbReference>